<dbReference type="AlphaFoldDB" id="A0A3N1CQD4"/>
<protein>
    <submittedName>
        <fullName evidence="6">TetR family transcriptional regulator</fullName>
    </submittedName>
</protein>
<dbReference type="GO" id="GO:0003700">
    <property type="term" value="F:DNA-binding transcription factor activity"/>
    <property type="evidence" value="ECO:0007669"/>
    <property type="project" value="TreeGrafter"/>
</dbReference>
<dbReference type="SUPFAM" id="SSF46689">
    <property type="entry name" value="Homeodomain-like"/>
    <property type="match status" value="1"/>
</dbReference>
<evidence type="ECO:0000256" key="1">
    <source>
        <dbReference type="ARBA" id="ARBA00023015"/>
    </source>
</evidence>
<evidence type="ECO:0000256" key="2">
    <source>
        <dbReference type="ARBA" id="ARBA00023125"/>
    </source>
</evidence>
<gene>
    <name evidence="6" type="ORF">EDD29_1025</name>
</gene>
<dbReference type="GO" id="GO:0045892">
    <property type="term" value="P:negative regulation of DNA-templated transcription"/>
    <property type="evidence" value="ECO:0007669"/>
    <property type="project" value="InterPro"/>
</dbReference>
<dbReference type="RefSeq" id="WP_123662753.1">
    <property type="nucleotide sequence ID" value="NZ_RJKE01000001.1"/>
</dbReference>
<dbReference type="PANTHER" id="PTHR30055:SF151">
    <property type="entry name" value="TRANSCRIPTIONAL REGULATORY PROTEIN"/>
    <property type="match status" value="1"/>
</dbReference>
<dbReference type="Pfam" id="PF00440">
    <property type="entry name" value="TetR_N"/>
    <property type="match status" value="1"/>
</dbReference>
<feature type="DNA-binding region" description="H-T-H motif" evidence="4">
    <location>
        <begin position="48"/>
        <end position="67"/>
    </location>
</feature>
<dbReference type="PROSITE" id="PS50977">
    <property type="entry name" value="HTH_TETR_2"/>
    <property type="match status" value="1"/>
</dbReference>
<dbReference type="OrthoDB" id="2570341at2"/>
<dbReference type="InterPro" id="IPR004111">
    <property type="entry name" value="Repressor_TetR_C"/>
</dbReference>
<dbReference type="Gene3D" id="1.10.357.10">
    <property type="entry name" value="Tetracycline Repressor, domain 2"/>
    <property type="match status" value="1"/>
</dbReference>
<dbReference type="InterPro" id="IPR050109">
    <property type="entry name" value="HTH-type_TetR-like_transc_reg"/>
</dbReference>
<dbReference type="Pfam" id="PF02909">
    <property type="entry name" value="TetR_C_1"/>
    <property type="match status" value="1"/>
</dbReference>
<reference evidence="6 7" key="1">
    <citation type="submission" date="2018-11" db="EMBL/GenBank/DDBJ databases">
        <title>Sequencing the genomes of 1000 actinobacteria strains.</title>
        <authorList>
            <person name="Klenk H.-P."/>
        </authorList>
    </citation>
    <scope>NUCLEOTIDE SEQUENCE [LARGE SCALE GENOMIC DNA]</scope>
    <source>
        <strain evidence="6 7">DSM 44254</strain>
    </source>
</reference>
<dbReference type="InterPro" id="IPR036271">
    <property type="entry name" value="Tet_transcr_reg_TetR-rel_C_sf"/>
</dbReference>
<dbReference type="EMBL" id="RJKE01000001">
    <property type="protein sequence ID" value="ROO83522.1"/>
    <property type="molecule type" value="Genomic_DNA"/>
</dbReference>
<proteinExistence type="predicted"/>
<name>A0A3N1CQD4_9ACTN</name>
<dbReference type="InterPro" id="IPR001647">
    <property type="entry name" value="HTH_TetR"/>
</dbReference>
<keyword evidence="2 4" id="KW-0238">DNA-binding</keyword>
<dbReference type="SUPFAM" id="SSF48498">
    <property type="entry name" value="Tetracyclin repressor-like, C-terminal domain"/>
    <property type="match status" value="1"/>
</dbReference>
<dbReference type="InterPro" id="IPR009057">
    <property type="entry name" value="Homeodomain-like_sf"/>
</dbReference>
<evidence type="ECO:0000256" key="4">
    <source>
        <dbReference type="PROSITE-ProRule" id="PRU00335"/>
    </source>
</evidence>
<accession>A0A3N1CQD4</accession>
<keyword evidence="1" id="KW-0805">Transcription regulation</keyword>
<keyword evidence="7" id="KW-1185">Reference proteome</keyword>
<feature type="domain" description="HTH tetR-type" evidence="5">
    <location>
        <begin position="25"/>
        <end position="85"/>
    </location>
</feature>
<evidence type="ECO:0000256" key="3">
    <source>
        <dbReference type="ARBA" id="ARBA00023163"/>
    </source>
</evidence>
<evidence type="ECO:0000313" key="7">
    <source>
        <dbReference type="Proteomes" id="UP000272400"/>
    </source>
</evidence>
<dbReference type="Gene3D" id="1.10.10.60">
    <property type="entry name" value="Homeodomain-like"/>
    <property type="match status" value="1"/>
</dbReference>
<sequence>MAADLTANALLWERRTPPSRGPKPTLRLDTITEAGIGLADAGGLAAVTMQRVAEQVGVTKMALYRYVPGKVELVALMTDQALGAPPPLPSGGWRDRLDTWARHMYTRFSAHPWTLEATVGPRAIGPNELDWMEQATAALTGTGLPGPQMLDVAATLTGHVRMVAQQGAAAPTGAVERELAATISTLLADRADRYPALTKALAVSGGQDQALDFGLRCILDGVASRITSG</sequence>
<comment type="caution">
    <text evidence="6">The sequence shown here is derived from an EMBL/GenBank/DDBJ whole genome shotgun (WGS) entry which is preliminary data.</text>
</comment>
<dbReference type="Proteomes" id="UP000272400">
    <property type="component" value="Unassembled WGS sequence"/>
</dbReference>
<evidence type="ECO:0000313" key="6">
    <source>
        <dbReference type="EMBL" id="ROO83522.1"/>
    </source>
</evidence>
<organism evidence="6 7">
    <name type="scientific">Actinocorallia herbida</name>
    <dbReference type="NCBI Taxonomy" id="58109"/>
    <lineage>
        <taxon>Bacteria</taxon>
        <taxon>Bacillati</taxon>
        <taxon>Actinomycetota</taxon>
        <taxon>Actinomycetes</taxon>
        <taxon>Streptosporangiales</taxon>
        <taxon>Thermomonosporaceae</taxon>
        <taxon>Actinocorallia</taxon>
    </lineage>
</organism>
<keyword evidence="3" id="KW-0804">Transcription</keyword>
<evidence type="ECO:0000259" key="5">
    <source>
        <dbReference type="PROSITE" id="PS50977"/>
    </source>
</evidence>
<dbReference type="PANTHER" id="PTHR30055">
    <property type="entry name" value="HTH-TYPE TRANSCRIPTIONAL REGULATOR RUTR"/>
    <property type="match status" value="1"/>
</dbReference>
<dbReference type="GO" id="GO:0000976">
    <property type="term" value="F:transcription cis-regulatory region binding"/>
    <property type="evidence" value="ECO:0007669"/>
    <property type="project" value="TreeGrafter"/>
</dbReference>